<evidence type="ECO:0000256" key="5">
    <source>
        <dbReference type="ARBA" id="ARBA00023136"/>
    </source>
</evidence>
<evidence type="ECO:0000256" key="1">
    <source>
        <dbReference type="ARBA" id="ARBA00004651"/>
    </source>
</evidence>
<proteinExistence type="predicted"/>
<dbReference type="CDD" id="cd07731">
    <property type="entry name" value="ComA-like_MBL-fold"/>
    <property type="match status" value="1"/>
</dbReference>
<dbReference type="STRING" id="180332.GCA_000797495_05216"/>
<dbReference type="SMART" id="SM00849">
    <property type="entry name" value="Lactamase_B"/>
    <property type="match status" value="1"/>
</dbReference>
<keyword evidence="9" id="KW-1185">Reference proteome</keyword>
<feature type="domain" description="Metallo-beta-lactamase" evidence="7">
    <location>
        <begin position="474"/>
        <end position="685"/>
    </location>
</feature>
<dbReference type="InterPro" id="IPR004477">
    <property type="entry name" value="ComEC_N"/>
</dbReference>
<keyword evidence="3 6" id="KW-0812">Transmembrane</keyword>
<dbReference type="GO" id="GO:0030420">
    <property type="term" value="P:establishment of competence for transformation"/>
    <property type="evidence" value="ECO:0007669"/>
    <property type="project" value="InterPro"/>
</dbReference>
<dbReference type="Pfam" id="PF00753">
    <property type="entry name" value="Lactamase_B"/>
    <property type="match status" value="1"/>
</dbReference>
<comment type="caution">
    <text evidence="8">The sequence shown here is derived from an EMBL/GenBank/DDBJ whole genome shotgun (WGS) entry which is preliminary data.</text>
</comment>
<dbReference type="AlphaFoldDB" id="A0A4U8Q7B7"/>
<sequence length="738" mass="82463">MTRRPLCVICFLVIGWLLISGKYGMNENSSWTSRLYDKKITVTGRLVKQEQSATSNQLYLKNNSIIYQSKSYKIPKQKQILIFTDDVTMYKAGSLLKVTGICREMEEPGNPGQFDLKKYYEIKGIQMVLNKGKVNDTGSKYWHIRQFLWDMRQRFKRTFLQVAGEENASVLTAMLLGEKKELDPEVKSLYQDNGIAHILAISGLHISMLGIALHKLLRKLGISWYISGGAAGITMCAYGLMTGFGVSTTRAVIMFLMYLLAGILGRTYDIVSALALAGVMILIENPRYLTDAGFLLSFLAVLGVAVLAPVMRDIFSCKNKLLESFLVSMAIQLTTVPIVLYFYFEIPLYGVALNLIVIPLMSLVLGFGIAGGIAGLISIPAGIFLISPCYYILGLYKYLCVAVLQLPFAKVIIGKPQLWQIILYYLILLALCLIKQKKQYGEVVKWVWGTAFMFFLISRQPITGMRITFLDVGQGDGICIQAPGGINCLIDGGSSDVKLVGSKRIEPFLKSRGIQELDYLFISHMDADHINGIMELLQAYALNLAGDNASGVSIRHLILPKLANKDEEYLKIENLAKKNKIKVLYFQKGDRILNGRFSFSCLHPSGNANSEDRNENSMVLQMTYKNFRIFLAGDVEGKGEEELMGSKELKRADILKVAHHGSKNSTPDAFLDKVRPQIGILSYGKENRYGHPHEELLNRLRMAGVTYYSTTDYGALEVTSDGEEMNIHGMKNPKKSDK</sequence>
<dbReference type="InterPro" id="IPR036866">
    <property type="entry name" value="RibonucZ/Hydroxyglut_hydro"/>
</dbReference>
<dbReference type="EMBL" id="QGQD01000046">
    <property type="protein sequence ID" value="TLD00810.1"/>
    <property type="molecule type" value="Genomic_DNA"/>
</dbReference>
<evidence type="ECO:0000313" key="8">
    <source>
        <dbReference type="EMBL" id="TLD00810.1"/>
    </source>
</evidence>
<feature type="transmembrane region" description="Helical" evidence="6">
    <location>
        <begin position="247"/>
        <end position="264"/>
    </location>
</feature>
<feature type="transmembrane region" description="Helical" evidence="6">
    <location>
        <begin position="446"/>
        <end position="462"/>
    </location>
</feature>
<reference evidence="8 9" key="1">
    <citation type="journal article" date="2019" name="Anaerobe">
        <title>Detection of Robinsoniella peoriensis in multiple bone samples of a trauma patient.</title>
        <authorList>
            <person name="Schrottner P."/>
            <person name="Hartwich K."/>
            <person name="Bunk B."/>
            <person name="Schober I."/>
            <person name="Helbig S."/>
            <person name="Rudolph W.W."/>
            <person name="Gunzer F."/>
        </authorList>
    </citation>
    <scope>NUCLEOTIDE SEQUENCE [LARGE SCALE GENOMIC DNA]</scope>
    <source>
        <strain evidence="8 9">DSM 106044</strain>
    </source>
</reference>
<dbReference type="InterPro" id="IPR004797">
    <property type="entry name" value="Competence_ComEC/Rec2"/>
</dbReference>
<dbReference type="Proteomes" id="UP000306509">
    <property type="component" value="Unassembled WGS sequence"/>
</dbReference>
<feature type="transmembrane region" description="Helical" evidence="6">
    <location>
        <begin position="194"/>
        <end position="213"/>
    </location>
</feature>
<protein>
    <submittedName>
        <fullName evidence="8">ComEC family competence protein</fullName>
    </submittedName>
</protein>
<evidence type="ECO:0000313" key="9">
    <source>
        <dbReference type="Proteomes" id="UP000306509"/>
    </source>
</evidence>
<dbReference type="PANTHER" id="PTHR30619">
    <property type="entry name" value="DNA INTERNALIZATION/COMPETENCE PROTEIN COMEC/REC2"/>
    <property type="match status" value="1"/>
</dbReference>
<dbReference type="GO" id="GO:0005886">
    <property type="term" value="C:plasma membrane"/>
    <property type="evidence" value="ECO:0007669"/>
    <property type="project" value="UniProtKB-SubCell"/>
</dbReference>
<evidence type="ECO:0000259" key="7">
    <source>
        <dbReference type="SMART" id="SM00849"/>
    </source>
</evidence>
<evidence type="ECO:0000256" key="4">
    <source>
        <dbReference type="ARBA" id="ARBA00022989"/>
    </source>
</evidence>
<dbReference type="Pfam" id="PF03772">
    <property type="entry name" value="Competence"/>
    <property type="match status" value="1"/>
</dbReference>
<dbReference type="InterPro" id="IPR052159">
    <property type="entry name" value="Competence_DNA_uptake"/>
</dbReference>
<gene>
    <name evidence="8" type="ORF">DSM106044_02277</name>
</gene>
<keyword evidence="5 6" id="KW-0472">Membrane</keyword>
<organism evidence="8 9">
    <name type="scientific">Robinsoniella peoriensis</name>
    <dbReference type="NCBI Taxonomy" id="180332"/>
    <lineage>
        <taxon>Bacteria</taxon>
        <taxon>Bacillati</taxon>
        <taxon>Bacillota</taxon>
        <taxon>Clostridia</taxon>
        <taxon>Lachnospirales</taxon>
        <taxon>Lachnospiraceae</taxon>
        <taxon>Robinsoniella</taxon>
    </lineage>
</organism>
<dbReference type="NCBIfam" id="TIGR00361">
    <property type="entry name" value="ComEC_Rec2"/>
    <property type="match status" value="1"/>
</dbReference>
<feature type="transmembrane region" description="Helical" evidence="6">
    <location>
        <begin position="356"/>
        <end position="377"/>
    </location>
</feature>
<evidence type="ECO:0000256" key="6">
    <source>
        <dbReference type="SAM" id="Phobius"/>
    </source>
</evidence>
<dbReference type="PANTHER" id="PTHR30619:SF7">
    <property type="entry name" value="BETA-LACTAMASE DOMAIN PROTEIN"/>
    <property type="match status" value="1"/>
</dbReference>
<name>A0A4U8Q7B7_9FIRM</name>
<dbReference type="InterPro" id="IPR025405">
    <property type="entry name" value="DUF4131"/>
</dbReference>
<accession>A0A4U8Q7B7</accession>
<feature type="transmembrane region" description="Helical" evidence="6">
    <location>
        <begin position="418"/>
        <end position="434"/>
    </location>
</feature>
<keyword evidence="2" id="KW-1003">Cell membrane</keyword>
<feature type="transmembrane region" description="Helical" evidence="6">
    <location>
        <begin position="220"/>
        <end position="241"/>
    </location>
</feature>
<dbReference type="InterPro" id="IPR035681">
    <property type="entry name" value="ComA-like_MBL"/>
</dbReference>
<dbReference type="RefSeq" id="WP_138002458.1">
    <property type="nucleotide sequence ID" value="NZ_QGQD01000046.1"/>
</dbReference>
<dbReference type="SUPFAM" id="SSF56281">
    <property type="entry name" value="Metallo-hydrolase/oxidoreductase"/>
    <property type="match status" value="1"/>
</dbReference>
<feature type="transmembrane region" description="Helical" evidence="6">
    <location>
        <begin position="389"/>
        <end position="412"/>
    </location>
</feature>
<feature type="transmembrane region" description="Helical" evidence="6">
    <location>
        <begin position="294"/>
        <end position="312"/>
    </location>
</feature>
<feature type="transmembrane region" description="Helical" evidence="6">
    <location>
        <begin position="324"/>
        <end position="344"/>
    </location>
</feature>
<dbReference type="Gene3D" id="3.60.15.10">
    <property type="entry name" value="Ribonuclease Z/Hydroxyacylglutathione hydrolase-like"/>
    <property type="match status" value="1"/>
</dbReference>
<evidence type="ECO:0000256" key="2">
    <source>
        <dbReference type="ARBA" id="ARBA00022475"/>
    </source>
</evidence>
<comment type="subcellular location">
    <subcellularLocation>
        <location evidence="1">Cell membrane</location>
        <topology evidence="1">Multi-pass membrane protein</topology>
    </subcellularLocation>
</comment>
<dbReference type="Pfam" id="PF13567">
    <property type="entry name" value="DUF4131"/>
    <property type="match status" value="1"/>
</dbReference>
<dbReference type="InterPro" id="IPR001279">
    <property type="entry name" value="Metallo-B-lactamas"/>
</dbReference>
<keyword evidence="4 6" id="KW-1133">Transmembrane helix</keyword>
<evidence type="ECO:0000256" key="3">
    <source>
        <dbReference type="ARBA" id="ARBA00022692"/>
    </source>
</evidence>
<dbReference type="NCBIfam" id="TIGR00360">
    <property type="entry name" value="ComEC_N-term"/>
    <property type="match status" value="1"/>
</dbReference>